<evidence type="ECO:0000313" key="3">
    <source>
        <dbReference type="EMBL" id="EGI75699.1"/>
    </source>
</evidence>
<dbReference type="eggNOG" id="COG0741">
    <property type="taxonomic scope" value="Bacteria"/>
</dbReference>
<feature type="chain" id="PRO_5003297007" evidence="1">
    <location>
        <begin position="20"/>
        <end position="172"/>
    </location>
</feature>
<organism evidence="3 4">
    <name type="scientific">Hylemonella gracilis ATCC 19624</name>
    <dbReference type="NCBI Taxonomy" id="887062"/>
    <lineage>
        <taxon>Bacteria</taxon>
        <taxon>Pseudomonadati</taxon>
        <taxon>Pseudomonadota</taxon>
        <taxon>Betaproteobacteria</taxon>
        <taxon>Burkholderiales</taxon>
        <taxon>Comamonadaceae</taxon>
        <taxon>Hylemonella</taxon>
    </lineage>
</organism>
<evidence type="ECO:0000313" key="4">
    <source>
        <dbReference type="Proteomes" id="UP000016368"/>
    </source>
</evidence>
<dbReference type="Pfam" id="PF01464">
    <property type="entry name" value="SLT"/>
    <property type="match status" value="1"/>
</dbReference>
<dbReference type="EMBL" id="AEGR01000093">
    <property type="protein sequence ID" value="EGI75699.1"/>
    <property type="molecule type" value="Genomic_DNA"/>
</dbReference>
<dbReference type="InterPro" id="IPR023346">
    <property type="entry name" value="Lysozyme-like_dom_sf"/>
</dbReference>
<name>F3KWR2_9BURK</name>
<evidence type="ECO:0000259" key="2">
    <source>
        <dbReference type="Pfam" id="PF01464"/>
    </source>
</evidence>
<dbReference type="InterPro" id="IPR008258">
    <property type="entry name" value="Transglycosylase_SLT_dom_1"/>
</dbReference>
<proteinExistence type="predicted"/>
<dbReference type="OrthoDB" id="9808681at2"/>
<accession>F3KWR2</accession>
<keyword evidence="1" id="KW-0732">Signal</keyword>
<keyword evidence="4" id="KW-1185">Reference proteome</keyword>
<sequence length="172" mass="18420">MRGWASLLLSTTLAGAAGAAGAQQAVQLKAAPTPSAFPASHAWSPFDPCFTAAAERFGVDKHMLIAIAKTESAFDPNAVGPTNPDGTHDVGLMQINTRWLPQLAEMGIHREKLKGACTNIYVGAWILSNKIRQHGTLWKAVGAYNAINPAKRASYIAKVQRNYARVRALLKG</sequence>
<protein>
    <submittedName>
        <fullName evidence="3">Invasion protein</fullName>
    </submittedName>
</protein>
<feature type="signal peptide" evidence="1">
    <location>
        <begin position="1"/>
        <end position="19"/>
    </location>
</feature>
<dbReference type="Gene3D" id="1.10.530.10">
    <property type="match status" value="1"/>
</dbReference>
<comment type="caution">
    <text evidence="3">The sequence shown here is derived from an EMBL/GenBank/DDBJ whole genome shotgun (WGS) entry which is preliminary data.</text>
</comment>
<dbReference type="SUPFAM" id="SSF53955">
    <property type="entry name" value="Lysozyme-like"/>
    <property type="match status" value="1"/>
</dbReference>
<reference evidence="3 4" key="1">
    <citation type="journal article" date="2011" name="EMBO J.">
        <title>Structural diversity of bacterial flagellar motors.</title>
        <authorList>
            <person name="Chen S."/>
            <person name="Beeby M."/>
            <person name="Murphy G.E."/>
            <person name="Leadbetter J.R."/>
            <person name="Hendrixson D.R."/>
            <person name="Briegel A."/>
            <person name="Li Z."/>
            <person name="Shi J."/>
            <person name="Tocheva E.I."/>
            <person name="Muller A."/>
            <person name="Dobro M.J."/>
            <person name="Jensen G.J."/>
        </authorList>
    </citation>
    <scope>NUCLEOTIDE SEQUENCE [LARGE SCALE GENOMIC DNA]</scope>
    <source>
        <strain evidence="3 4">ATCC 19624</strain>
    </source>
</reference>
<dbReference type="RefSeq" id="WP_006299013.1">
    <property type="nucleotide sequence ID" value="NZ_AEGR01000093.1"/>
</dbReference>
<gene>
    <name evidence="3" type="ORF">HGR_14504</name>
</gene>
<dbReference type="STRING" id="887062.HGR_14504"/>
<evidence type="ECO:0000256" key="1">
    <source>
        <dbReference type="SAM" id="SignalP"/>
    </source>
</evidence>
<dbReference type="CDD" id="cd13400">
    <property type="entry name" value="LT_IagB-like"/>
    <property type="match status" value="1"/>
</dbReference>
<feature type="domain" description="Transglycosylase SLT" evidence="2">
    <location>
        <begin position="49"/>
        <end position="151"/>
    </location>
</feature>
<dbReference type="Proteomes" id="UP000016368">
    <property type="component" value="Unassembled WGS sequence"/>
</dbReference>
<dbReference type="AlphaFoldDB" id="F3KWR2"/>